<evidence type="ECO:0000313" key="1">
    <source>
        <dbReference type="EMBL" id="SHE43062.1"/>
    </source>
</evidence>
<keyword evidence="2" id="KW-1185">Reference proteome</keyword>
<evidence type="ECO:0000313" key="2">
    <source>
        <dbReference type="Proteomes" id="UP000184048"/>
    </source>
</evidence>
<dbReference type="AlphaFoldDB" id="A0A1M4TEZ4"/>
<dbReference type="EMBL" id="FQUU01000001">
    <property type="protein sequence ID" value="SHE43062.1"/>
    <property type="molecule type" value="Genomic_DNA"/>
</dbReference>
<sequence>MDKTVKLRTSNKQLQSTFDSCLVLTKQLIKAKVSDKEFEQYLSLSKRATSFEYENVVWHISDTLFQLPNGYQIFYDFIYNGDTITSFRADFDANLRVIDYRRFNLVAFRKFIDEELPITESKARKIALGNGMKEQGLDLIFYCSTDKFYWECKNDCDGCIYLDIDAKTGNIIGQGKVVYQY</sequence>
<gene>
    <name evidence="1" type="ORF">SAMN02745131_00435</name>
</gene>
<protein>
    <submittedName>
        <fullName evidence="1">Uncharacterized protein</fullName>
    </submittedName>
</protein>
<reference evidence="1 2" key="1">
    <citation type="submission" date="2016-11" db="EMBL/GenBank/DDBJ databases">
        <authorList>
            <person name="Jaros S."/>
            <person name="Januszkiewicz K."/>
            <person name="Wedrychowicz H."/>
        </authorList>
    </citation>
    <scope>NUCLEOTIDE SEQUENCE [LARGE SCALE GENOMIC DNA]</scope>
    <source>
        <strain evidence="1 2">DSM 18119</strain>
    </source>
</reference>
<dbReference type="OrthoDB" id="9903491at2"/>
<dbReference type="RefSeq" id="WP_072833574.1">
    <property type="nucleotide sequence ID" value="NZ_FQUU01000001.1"/>
</dbReference>
<proteinExistence type="predicted"/>
<accession>A0A1M4TEZ4</accession>
<name>A0A1M4TEZ4_9BACT</name>
<organism evidence="1 2">
    <name type="scientific">Flavisolibacter ginsengisoli DSM 18119</name>
    <dbReference type="NCBI Taxonomy" id="1121884"/>
    <lineage>
        <taxon>Bacteria</taxon>
        <taxon>Pseudomonadati</taxon>
        <taxon>Bacteroidota</taxon>
        <taxon>Chitinophagia</taxon>
        <taxon>Chitinophagales</taxon>
        <taxon>Chitinophagaceae</taxon>
        <taxon>Flavisolibacter</taxon>
    </lineage>
</organism>
<dbReference type="Proteomes" id="UP000184048">
    <property type="component" value="Unassembled WGS sequence"/>
</dbReference>